<accession>A0ABR6KR71</accession>
<dbReference type="InterPro" id="IPR011051">
    <property type="entry name" value="RmlC_Cupin_sf"/>
</dbReference>
<evidence type="ECO:0000259" key="1">
    <source>
        <dbReference type="Pfam" id="PF07883"/>
    </source>
</evidence>
<dbReference type="SUPFAM" id="SSF51182">
    <property type="entry name" value="RmlC-like cupins"/>
    <property type="match status" value="1"/>
</dbReference>
<gene>
    <name evidence="2" type="ORF">GGQ57_003859</name>
</gene>
<sequence length="115" mass="12893">MVQEKVFRRDLLTACFSKQTVSRVEIKEVTLPPAGKADYHLHRCPVVGCIVSGALLFQLKGGDPMIIKTGEAFFEPRDQPVLHFDNASETEPLVFTAFYLVEENEDLITILPDIS</sequence>
<proteinExistence type="predicted"/>
<comment type="caution">
    <text evidence="2">The sequence shown here is derived from an EMBL/GenBank/DDBJ whole genome shotgun (WGS) entry which is preliminary data.</text>
</comment>
<reference evidence="2 3" key="1">
    <citation type="submission" date="2020-08" db="EMBL/GenBank/DDBJ databases">
        <title>Genomic Encyclopedia of Type Strains, Phase IV (KMG-IV): sequencing the most valuable type-strain genomes for metagenomic binning, comparative biology and taxonomic classification.</title>
        <authorList>
            <person name="Goeker M."/>
        </authorList>
    </citation>
    <scope>NUCLEOTIDE SEQUENCE [LARGE SCALE GENOMIC DNA]</scope>
    <source>
        <strain evidence="2 3">DSM 102983</strain>
    </source>
</reference>
<dbReference type="PANTHER" id="PTHR38599:SF1">
    <property type="entry name" value="CUPIN DOMAIN PROTEIN (AFU_ORTHOLOGUE AFUA_3G13620)"/>
    <property type="match status" value="1"/>
</dbReference>
<organism evidence="2 3">
    <name type="scientific">Parabacteroides faecis</name>
    <dbReference type="NCBI Taxonomy" id="1217282"/>
    <lineage>
        <taxon>Bacteria</taxon>
        <taxon>Pseudomonadati</taxon>
        <taxon>Bacteroidota</taxon>
        <taxon>Bacteroidia</taxon>
        <taxon>Bacteroidales</taxon>
        <taxon>Tannerellaceae</taxon>
        <taxon>Parabacteroides</taxon>
    </lineage>
</organism>
<dbReference type="InterPro" id="IPR013096">
    <property type="entry name" value="Cupin_2"/>
</dbReference>
<dbReference type="Gene3D" id="2.60.120.10">
    <property type="entry name" value="Jelly Rolls"/>
    <property type="match status" value="1"/>
</dbReference>
<dbReference type="InterPro" id="IPR014710">
    <property type="entry name" value="RmlC-like_jellyroll"/>
</dbReference>
<protein>
    <submittedName>
        <fullName evidence="2">Quercetin dioxygenase-like cupin family protein</fullName>
    </submittedName>
</protein>
<dbReference type="RefSeq" id="WP_122354120.1">
    <property type="nucleotide sequence ID" value="NZ_BMPB01000011.1"/>
</dbReference>
<dbReference type="Pfam" id="PF07883">
    <property type="entry name" value="Cupin_2"/>
    <property type="match status" value="1"/>
</dbReference>
<name>A0ABR6KR71_9BACT</name>
<keyword evidence="3" id="KW-1185">Reference proteome</keyword>
<dbReference type="PANTHER" id="PTHR38599">
    <property type="entry name" value="CUPIN DOMAIN PROTEIN (AFU_ORTHOLOGUE AFUA_3G13620)"/>
    <property type="match status" value="1"/>
</dbReference>
<feature type="domain" description="Cupin type-2" evidence="1">
    <location>
        <begin position="28"/>
        <end position="97"/>
    </location>
</feature>
<evidence type="ECO:0000313" key="2">
    <source>
        <dbReference type="EMBL" id="MBB4623935.1"/>
    </source>
</evidence>
<evidence type="ECO:0000313" key="3">
    <source>
        <dbReference type="Proteomes" id="UP000533637"/>
    </source>
</evidence>
<dbReference type="Proteomes" id="UP000533637">
    <property type="component" value="Unassembled WGS sequence"/>
</dbReference>
<dbReference type="EMBL" id="JACHOC010000008">
    <property type="protein sequence ID" value="MBB4623935.1"/>
    <property type="molecule type" value="Genomic_DNA"/>
</dbReference>